<keyword evidence="1" id="KW-0812">Transmembrane</keyword>
<feature type="transmembrane region" description="Helical" evidence="1">
    <location>
        <begin position="113"/>
        <end position="131"/>
    </location>
</feature>
<proteinExistence type="predicted"/>
<gene>
    <name evidence="2" type="ORF">SAMN04488007_3312</name>
</gene>
<dbReference type="STRING" id="228958.SAMN04488007_3312"/>
<evidence type="ECO:0000313" key="3">
    <source>
        <dbReference type="Proteomes" id="UP000184314"/>
    </source>
</evidence>
<feature type="transmembrane region" description="Helical" evidence="1">
    <location>
        <begin position="7"/>
        <end position="25"/>
    </location>
</feature>
<organism evidence="2 3">
    <name type="scientific">Maribacter aquivivus</name>
    <dbReference type="NCBI Taxonomy" id="228958"/>
    <lineage>
        <taxon>Bacteria</taxon>
        <taxon>Pseudomonadati</taxon>
        <taxon>Bacteroidota</taxon>
        <taxon>Flavobacteriia</taxon>
        <taxon>Flavobacteriales</taxon>
        <taxon>Flavobacteriaceae</taxon>
        <taxon>Maribacter</taxon>
    </lineage>
</organism>
<feature type="transmembrane region" description="Helical" evidence="1">
    <location>
        <begin position="253"/>
        <end position="275"/>
    </location>
</feature>
<evidence type="ECO:0000313" key="2">
    <source>
        <dbReference type="EMBL" id="SHK58950.1"/>
    </source>
</evidence>
<keyword evidence="2" id="KW-0328">Glycosyltransferase</keyword>
<feature type="transmembrane region" description="Helical" evidence="1">
    <location>
        <begin position="187"/>
        <end position="203"/>
    </location>
</feature>
<feature type="transmembrane region" description="Helical" evidence="1">
    <location>
        <begin position="303"/>
        <end position="322"/>
    </location>
</feature>
<feature type="transmembrane region" description="Helical" evidence="1">
    <location>
        <begin position="137"/>
        <end position="153"/>
    </location>
</feature>
<dbReference type="GO" id="GO:0016757">
    <property type="term" value="F:glycosyltransferase activity"/>
    <property type="evidence" value="ECO:0007669"/>
    <property type="project" value="UniProtKB-KW"/>
</dbReference>
<keyword evidence="3" id="KW-1185">Reference proteome</keyword>
<name>A0A1M6TPV6_9FLAO</name>
<dbReference type="RefSeq" id="WP_073246275.1">
    <property type="nucleotide sequence ID" value="NZ_FQZX01000003.1"/>
</dbReference>
<dbReference type="AlphaFoldDB" id="A0A1M6TPV6"/>
<keyword evidence="2" id="KW-0808">Transferase</keyword>
<dbReference type="EMBL" id="FQZX01000003">
    <property type="protein sequence ID" value="SHK58950.1"/>
    <property type="molecule type" value="Genomic_DNA"/>
</dbReference>
<sequence>MNIKNDFFKAFSFTVLIAGLFLLFASKSSPIYPLNDWVDANAIFTVGKSMMDGKVVYKDIFEQKGPTLYLIHGVGSLISHNTFIGIYLMEVIAFAFFLFFGRRIFRLYFNPQLSNLSTILLAFFMVNVTNFVHGDSAEEYCIPLLGASLFYLIRHLKEGNRSLMSFKMLLVNGILAGSVIWIKYSMIGFWFGWMLVVLFTLLIDKKIFRAFQASLVFLLGMVLSGIPWFIYFYSVGGLSNFIDVYFITNIKYYASSSGMLMNLVTIIGKIILVYFRQNPVFGILFLVGLAGFTITKKAESSKMVKLGILVPFVFLFLSVYGGGIRLDYYFQIFTPFIFLGILFVLKLMPSNLLSIIQSKANYFAVGTIVILCIIMNFRHHNSYMRDYNKADLFQYQFADYIKEYNNPTLLNYMFLDMGVYNTANIEPTTFYYMKHNFDYDVYPFDVDALNSYVRNKEIDFVVLRANTDKPYTNELLEANYTLVMEKNQYYEEEIHRFMLYRLNGLEK</sequence>
<keyword evidence="1" id="KW-1133">Transmembrane helix</keyword>
<feature type="transmembrane region" description="Helical" evidence="1">
    <location>
        <begin position="360"/>
        <end position="377"/>
    </location>
</feature>
<dbReference type="OrthoDB" id="5056808at2"/>
<keyword evidence="1" id="KW-0472">Membrane</keyword>
<accession>A0A1M6TPV6</accession>
<feature type="transmembrane region" description="Helical" evidence="1">
    <location>
        <begin position="215"/>
        <end position="233"/>
    </location>
</feature>
<protein>
    <submittedName>
        <fullName evidence="2">Dolichyl-phosphate-mannose-protein mannosyltransferase</fullName>
    </submittedName>
</protein>
<evidence type="ECO:0000256" key="1">
    <source>
        <dbReference type="SAM" id="Phobius"/>
    </source>
</evidence>
<feature type="transmembrane region" description="Helical" evidence="1">
    <location>
        <begin position="83"/>
        <end position="101"/>
    </location>
</feature>
<feature type="transmembrane region" description="Helical" evidence="1">
    <location>
        <begin position="328"/>
        <end position="348"/>
    </location>
</feature>
<feature type="transmembrane region" description="Helical" evidence="1">
    <location>
        <begin position="165"/>
        <end position="181"/>
    </location>
</feature>
<dbReference type="Proteomes" id="UP000184314">
    <property type="component" value="Unassembled WGS sequence"/>
</dbReference>
<reference evidence="3" key="1">
    <citation type="submission" date="2016-11" db="EMBL/GenBank/DDBJ databases">
        <authorList>
            <person name="Varghese N."/>
            <person name="Submissions S."/>
        </authorList>
    </citation>
    <scope>NUCLEOTIDE SEQUENCE [LARGE SCALE GENOMIC DNA]</scope>
    <source>
        <strain evidence="3">DSM 16478</strain>
    </source>
</reference>